<dbReference type="AlphaFoldDB" id="A0A5J4KP49"/>
<accession>A0A5J4KP49</accession>
<reference evidence="1 2" key="1">
    <citation type="submission" date="2019-10" db="EMBL/GenBank/DDBJ databases">
        <title>Dictyobacter vulcani sp. nov., within the class Ktedonobacteria, isolated from soil of volcanic Mt. Zao.</title>
        <authorList>
            <person name="Zheng Y."/>
            <person name="Wang C.M."/>
            <person name="Sakai Y."/>
            <person name="Abe K."/>
            <person name="Yokota A."/>
            <person name="Yabe S."/>
        </authorList>
    </citation>
    <scope>NUCLEOTIDE SEQUENCE [LARGE SCALE GENOMIC DNA]</scope>
    <source>
        <strain evidence="1 2">W12</strain>
    </source>
</reference>
<dbReference type="InterPro" id="IPR008508">
    <property type="entry name" value="Bax1"/>
</dbReference>
<protein>
    <recommendedName>
        <fullName evidence="3">DUF790 domain-containing protein</fullName>
    </recommendedName>
</protein>
<comment type="caution">
    <text evidence="1">The sequence shown here is derived from an EMBL/GenBank/DDBJ whole genome shotgun (WGS) entry which is preliminary data.</text>
</comment>
<evidence type="ECO:0008006" key="3">
    <source>
        <dbReference type="Google" id="ProtNLM"/>
    </source>
</evidence>
<sequence>MLTSELIRPQLRFHGKSVSIAMVDQQDPKRRQIAAELIELFQSQRDRTQEAWEQALTAYVGSRIDYIFVRGLAKVLVDNATFTPLPAPQTPTVVRETMFSYGPVFPNSDMLHPVSRDGALASVAQNLQLSPEEVEALLFADRHASYRLTDTGPDWTPAMLLARYNLELARGVLYWASHLTIEIADNYKDIWKFIKLFKLMFIAHSLSTGGYRIELDGPISPFVGATLRYGRQMAAFLPALFLCEQWKMHATVYPPQGRGAMNYKMDHTSNLQSHFKRSGEFDSRLEADFAAEFAAKIGERRGKWRLLRESELLILGDTVMIPDFVMVDSRDEHRRILIELVGFWHPDYLRRKLEKVHAANCSHLLLLVYKGLNVTEEDFQGVSSEVLFFPNKPVMKDVMATVEAMAQRLYGPAPA</sequence>
<name>A0A5J4KP49_9CHLR</name>
<dbReference type="Pfam" id="PF05626">
    <property type="entry name" value="DUF790"/>
    <property type="match status" value="1"/>
</dbReference>
<dbReference type="Proteomes" id="UP000326912">
    <property type="component" value="Unassembled WGS sequence"/>
</dbReference>
<organism evidence="1 2">
    <name type="scientific">Dictyobacter vulcani</name>
    <dbReference type="NCBI Taxonomy" id="2607529"/>
    <lineage>
        <taxon>Bacteria</taxon>
        <taxon>Bacillati</taxon>
        <taxon>Chloroflexota</taxon>
        <taxon>Ktedonobacteria</taxon>
        <taxon>Ktedonobacterales</taxon>
        <taxon>Dictyobacteraceae</taxon>
        <taxon>Dictyobacter</taxon>
    </lineage>
</organism>
<dbReference type="PANTHER" id="PTHR39640:SF1">
    <property type="entry name" value="DUF790 FAMILY PROTEIN"/>
    <property type="match status" value="1"/>
</dbReference>
<evidence type="ECO:0000313" key="1">
    <source>
        <dbReference type="EMBL" id="GER91154.1"/>
    </source>
</evidence>
<dbReference type="PIRSF" id="PIRSF019435">
    <property type="entry name" value="UCP019435"/>
    <property type="match status" value="1"/>
</dbReference>
<gene>
    <name evidence="1" type="ORF">KDW_53160</name>
</gene>
<keyword evidence="2" id="KW-1185">Reference proteome</keyword>
<evidence type="ECO:0000313" key="2">
    <source>
        <dbReference type="Proteomes" id="UP000326912"/>
    </source>
</evidence>
<dbReference type="PANTHER" id="PTHR39640">
    <property type="entry name" value="VNG6129C"/>
    <property type="match status" value="1"/>
</dbReference>
<dbReference type="EMBL" id="BKZW01000003">
    <property type="protein sequence ID" value="GER91154.1"/>
    <property type="molecule type" value="Genomic_DNA"/>
</dbReference>
<proteinExistence type="predicted"/>
<dbReference type="RefSeq" id="WP_151758828.1">
    <property type="nucleotide sequence ID" value="NZ_BKZW01000003.1"/>
</dbReference>